<dbReference type="GO" id="GO:0004503">
    <property type="term" value="F:tyrosinase activity"/>
    <property type="evidence" value="ECO:0007669"/>
    <property type="project" value="UniProtKB-EC"/>
</dbReference>
<keyword evidence="4 8" id="KW-0560">Oxidoreductase</keyword>
<dbReference type="InterPro" id="IPR008922">
    <property type="entry name" value="Di-copper_centre_dom_sf"/>
</dbReference>
<keyword evidence="9" id="KW-1185">Reference proteome</keyword>
<dbReference type="Pfam" id="PF00264">
    <property type="entry name" value="Tyrosinase"/>
    <property type="match status" value="1"/>
</dbReference>
<reference evidence="8" key="1">
    <citation type="submission" date="2020-11" db="EMBL/GenBank/DDBJ databases">
        <title>Sequencing the genomes of 1000 actinobacteria strains.</title>
        <authorList>
            <person name="Klenk H.-P."/>
        </authorList>
    </citation>
    <scope>NUCLEOTIDE SEQUENCE</scope>
    <source>
        <strain evidence="8">DSM 45356</strain>
    </source>
</reference>
<comment type="similarity">
    <text evidence="2">Belongs to the tyrosinase family.</text>
</comment>
<protein>
    <submittedName>
        <fullName evidence="8">Tyrosinase</fullName>
        <ecNumber evidence="8">1.14.18.1</ecNumber>
    </submittedName>
</protein>
<dbReference type="InterPro" id="IPR002227">
    <property type="entry name" value="Tyrosinase_Cu-bd"/>
</dbReference>
<dbReference type="PRINTS" id="PR00092">
    <property type="entry name" value="TYROSINASE"/>
</dbReference>
<gene>
    <name evidence="8" type="ORF">IW245_001043</name>
</gene>
<evidence type="ECO:0000256" key="3">
    <source>
        <dbReference type="ARBA" id="ARBA00022723"/>
    </source>
</evidence>
<dbReference type="AlphaFoldDB" id="A0A8J7GKX2"/>
<dbReference type="SUPFAM" id="SSF48056">
    <property type="entry name" value="Di-copper centre-containing domain"/>
    <property type="match status" value="1"/>
</dbReference>
<comment type="caution">
    <text evidence="8">The sequence shown here is derived from an EMBL/GenBank/DDBJ whole genome shotgun (WGS) entry which is preliminary data.</text>
</comment>
<dbReference type="GO" id="GO:0004097">
    <property type="term" value="F:catechol oxidase activity"/>
    <property type="evidence" value="ECO:0007669"/>
    <property type="project" value="InterPro"/>
</dbReference>
<dbReference type="EMBL" id="JADOUF010000001">
    <property type="protein sequence ID" value="MBG6134849.1"/>
    <property type="molecule type" value="Genomic_DNA"/>
</dbReference>
<feature type="domain" description="Tyrosinase copper-binding" evidence="7">
    <location>
        <begin position="236"/>
        <end position="247"/>
    </location>
</feature>
<name>A0A8J7GKX2_9ACTN</name>
<dbReference type="GO" id="GO:0046872">
    <property type="term" value="F:metal ion binding"/>
    <property type="evidence" value="ECO:0007669"/>
    <property type="project" value="UniProtKB-KW"/>
</dbReference>
<dbReference type="RefSeq" id="WP_197002034.1">
    <property type="nucleotide sequence ID" value="NZ_BONS01000004.1"/>
</dbReference>
<dbReference type="InterPro" id="IPR022739">
    <property type="entry name" value="Polyphenol_oxidase_cen"/>
</dbReference>
<evidence type="ECO:0000256" key="6">
    <source>
        <dbReference type="SAM" id="MobiDB-lite"/>
    </source>
</evidence>
<accession>A0A8J7GKX2</accession>
<feature type="region of interest" description="Disordered" evidence="6">
    <location>
        <begin position="308"/>
        <end position="333"/>
    </location>
</feature>
<dbReference type="InterPro" id="IPR050316">
    <property type="entry name" value="Tyrosinase/Hemocyanin"/>
</dbReference>
<dbReference type="PROSITE" id="PS00498">
    <property type="entry name" value="TYROSINASE_2"/>
    <property type="match status" value="1"/>
</dbReference>
<dbReference type="Pfam" id="PF12142">
    <property type="entry name" value="PPO1_DWL"/>
    <property type="match status" value="1"/>
</dbReference>
<evidence type="ECO:0000259" key="7">
    <source>
        <dbReference type="PROSITE" id="PS00498"/>
    </source>
</evidence>
<evidence type="ECO:0000313" key="8">
    <source>
        <dbReference type="EMBL" id="MBG6134849.1"/>
    </source>
</evidence>
<keyword evidence="5" id="KW-0186">Copper</keyword>
<dbReference type="PANTHER" id="PTHR11474:SF76">
    <property type="entry name" value="SHKT DOMAIN-CONTAINING PROTEIN"/>
    <property type="match status" value="1"/>
</dbReference>
<dbReference type="PANTHER" id="PTHR11474">
    <property type="entry name" value="TYROSINASE FAMILY MEMBER"/>
    <property type="match status" value="1"/>
</dbReference>
<dbReference type="Pfam" id="PF25271">
    <property type="entry name" value="DUF7868"/>
    <property type="match status" value="1"/>
</dbReference>
<dbReference type="EC" id="1.14.18.1" evidence="8"/>
<comment type="cofactor">
    <cofactor evidence="1">
        <name>Cu(2+)</name>
        <dbReference type="ChEBI" id="CHEBI:29036"/>
    </cofactor>
</comment>
<keyword evidence="3" id="KW-0479">Metal-binding</keyword>
<evidence type="ECO:0000256" key="5">
    <source>
        <dbReference type="ARBA" id="ARBA00023008"/>
    </source>
</evidence>
<evidence type="ECO:0000256" key="4">
    <source>
        <dbReference type="ARBA" id="ARBA00023002"/>
    </source>
</evidence>
<evidence type="ECO:0000256" key="2">
    <source>
        <dbReference type="ARBA" id="ARBA00009928"/>
    </source>
</evidence>
<dbReference type="Proteomes" id="UP000622552">
    <property type="component" value="Unassembled WGS sequence"/>
</dbReference>
<proteinExistence type="inferred from homology"/>
<evidence type="ECO:0000313" key="9">
    <source>
        <dbReference type="Proteomes" id="UP000622552"/>
    </source>
</evidence>
<dbReference type="Gene3D" id="1.10.1280.10">
    <property type="entry name" value="Di-copper center containing domain from catechol oxidase"/>
    <property type="match status" value="1"/>
</dbReference>
<sequence length="497" mass="55289">MPHTFVRRDVWDLQAEGGTWNDTLSWYSIAVDAMTLRSAKDVLDPTGWTYQAAMHGTKTPNPKPGVLWNRCQHGSWFFYPWHRMYLYYFERIVRSVIVRDHRGPADWALPYWNYLSGGPHAALPPAFREPSRDLGPNPLYRELRNTTKGVDVNAGDPITGVDVPGQPSVVSYERSFSYRNFWSDNWVGPSFGGTQLKPAQFGGNPGQLEIYPHGVVHDAVGGEHGLMGNVRTAASDPIFWLHHGNIDRMWELWLRRGEGRANPDHKDWRAQKFEFYDEDGNRQTMTAADVLDTARQLGYRYDNLHEVAPTADAGGPRARRSPTPGRPRPEPELLAASERGTTLTGTGVTVGIALDPAARDTMAAAGAPRGAGDAQEGEDRFALALEGVSVDRQVGEVYQVYMRPSADAADEYFVANLSFFGAQPHVDNDEDDAAHPGGDLSMSFDITDIVRRLTADGRWDRSRVTVDLRPMGTSGIADAARPGHPPAVIRRFGIYRY</sequence>
<organism evidence="8 9">
    <name type="scientific">Longispora fulva</name>
    <dbReference type="NCBI Taxonomy" id="619741"/>
    <lineage>
        <taxon>Bacteria</taxon>
        <taxon>Bacillati</taxon>
        <taxon>Actinomycetota</taxon>
        <taxon>Actinomycetes</taxon>
        <taxon>Micromonosporales</taxon>
        <taxon>Micromonosporaceae</taxon>
        <taxon>Longispora</taxon>
    </lineage>
</organism>
<dbReference type="InterPro" id="IPR057190">
    <property type="entry name" value="DUF7868"/>
</dbReference>
<evidence type="ECO:0000256" key="1">
    <source>
        <dbReference type="ARBA" id="ARBA00001973"/>
    </source>
</evidence>